<evidence type="ECO:0000256" key="4">
    <source>
        <dbReference type="ARBA" id="ARBA00022496"/>
    </source>
</evidence>
<dbReference type="GO" id="GO:0016887">
    <property type="term" value="F:ATP hydrolysis activity"/>
    <property type="evidence" value="ECO:0007669"/>
    <property type="project" value="InterPro"/>
</dbReference>
<dbReference type="Pfam" id="PF00005">
    <property type="entry name" value="ABC_tran"/>
    <property type="match status" value="1"/>
</dbReference>
<dbReference type="KEGG" id="tdf:H9L22_09840"/>
<dbReference type="Gene3D" id="3.40.50.300">
    <property type="entry name" value="P-loop containing nucleotide triphosphate hydrolases"/>
    <property type="match status" value="1"/>
</dbReference>
<evidence type="ECO:0000256" key="5">
    <source>
        <dbReference type="ARBA" id="ARBA00022741"/>
    </source>
</evidence>
<evidence type="ECO:0000256" key="1">
    <source>
        <dbReference type="ARBA" id="ARBA00004202"/>
    </source>
</evidence>
<dbReference type="InterPro" id="IPR027417">
    <property type="entry name" value="P-loop_NTPase"/>
</dbReference>
<dbReference type="GO" id="GO:0005886">
    <property type="term" value="C:plasma membrane"/>
    <property type="evidence" value="ECO:0007669"/>
    <property type="project" value="UniProtKB-SubCell"/>
</dbReference>
<dbReference type="GO" id="GO:0005524">
    <property type="term" value="F:ATP binding"/>
    <property type="evidence" value="ECO:0007669"/>
    <property type="project" value="UniProtKB-KW"/>
</dbReference>
<evidence type="ECO:0000256" key="7">
    <source>
        <dbReference type="ARBA" id="ARBA00023004"/>
    </source>
</evidence>
<evidence type="ECO:0000259" key="10">
    <source>
        <dbReference type="PROSITE" id="PS50893"/>
    </source>
</evidence>
<dbReference type="EMBL" id="CP060789">
    <property type="protein sequence ID" value="QNP54628.1"/>
    <property type="molecule type" value="Genomic_DNA"/>
</dbReference>
<reference evidence="11 12" key="1">
    <citation type="submission" date="2020-08" db="EMBL/GenBank/DDBJ databases">
        <title>Genome sequence of Tessaracoccus defluvii JCM 17540T.</title>
        <authorList>
            <person name="Hyun D.-W."/>
            <person name="Bae J.-W."/>
        </authorList>
    </citation>
    <scope>NUCLEOTIDE SEQUENCE [LARGE SCALE GENOMIC DNA]</scope>
    <source>
        <strain evidence="11 12">JCM 17540</strain>
    </source>
</reference>
<keyword evidence="2" id="KW-0813">Transport</keyword>
<dbReference type="SUPFAM" id="SSF52540">
    <property type="entry name" value="P-loop containing nucleoside triphosphate hydrolases"/>
    <property type="match status" value="1"/>
</dbReference>
<evidence type="ECO:0000313" key="11">
    <source>
        <dbReference type="EMBL" id="QNP54628.1"/>
    </source>
</evidence>
<dbReference type="AlphaFoldDB" id="A0A7H0H262"/>
<keyword evidence="4" id="KW-0410">Iron transport</keyword>
<dbReference type="InterPro" id="IPR051535">
    <property type="entry name" value="Siderophore_ABC-ATPase"/>
</dbReference>
<keyword evidence="7" id="KW-0408">Iron</keyword>
<feature type="domain" description="ABC transporter" evidence="10">
    <location>
        <begin position="2"/>
        <end position="236"/>
    </location>
</feature>
<evidence type="ECO:0000256" key="6">
    <source>
        <dbReference type="ARBA" id="ARBA00022840"/>
    </source>
</evidence>
<accession>A0A7H0H262</accession>
<dbReference type="PANTHER" id="PTHR42771:SF3">
    <property type="entry name" value="PETROBACTIN IMPORT ATP-BINDING PROTEIN YCLP"/>
    <property type="match status" value="1"/>
</dbReference>
<protein>
    <submittedName>
        <fullName evidence="11">ATP-binding cassette domain-containing protein</fullName>
    </submittedName>
</protein>
<dbReference type="SMART" id="SM00382">
    <property type="entry name" value="AAA"/>
    <property type="match status" value="1"/>
</dbReference>
<dbReference type="InterPro" id="IPR003593">
    <property type="entry name" value="AAA+_ATPase"/>
</dbReference>
<dbReference type="PROSITE" id="PS50893">
    <property type="entry name" value="ABC_TRANSPORTER_2"/>
    <property type="match status" value="1"/>
</dbReference>
<evidence type="ECO:0000256" key="2">
    <source>
        <dbReference type="ARBA" id="ARBA00022448"/>
    </source>
</evidence>
<dbReference type="GO" id="GO:0006826">
    <property type="term" value="P:iron ion transport"/>
    <property type="evidence" value="ECO:0007669"/>
    <property type="project" value="UniProtKB-KW"/>
</dbReference>
<dbReference type="CDD" id="cd03214">
    <property type="entry name" value="ABC_Iron-Siderophores_B12_Hemin"/>
    <property type="match status" value="1"/>
</dbReference>
<sequence>MIEVKEVTKRYGRTVVVDDVSVSLPTGGVTAIVGANGAGKSTLLSIIARLLASDGGSVNVGGLDIEKADSRELARRLAILRQSNDLNSRLTVQDLVTFGRYPHSGGRLGPTDHGAIDQAIGWMNLEDLRDRFLDEMSGGQRQRAFVAMVLAQDTEYVLLDEPLNNLDVSHSHAMLQTLRRAADELGKTIVIVVHDINYASCWADRIVAMKDGRVHAIGTPSEIVQRDLLREVFDLDIEVAEFRGRRIAHFYLPVPMCGHCNRSTNDGCCLDGSPHVEGPVPLTLSLPTAV</sequence>
<dbReference type="InterPro" id="IPR003439">
    <property type="entry name" value="ABC_transporter-like_ATP-bd"/>
</dbReference>
<organism evidence="11 12">
    <name type="scientific">Tessaracoccus defluvii</name>
    <dbReference type="NCBI Taxonomy" id="1285901"/>
    <lineage>
        <taxon>Bacteria</taxon>
        <taxon>Bacillati</taxon>
        <taxon>Actinomycetota</taxon>
        <taxon>Actinomycetes</taxon>
        <taxon>Propionibacteriales</taxon>
        <taxon>Propionibacteriaceae</taxon>
        <taxon>Tessaracoccus</taxon>
    </lineage>
</organism>
<dbReference type="RefSeq" id="WP_187719766.1">
    <property type="nucleotide sequence ID" value="NZ_BAABBL010000008.1"/>
</dbReference>
<keyword evidence="12" id="KW-1185">Reference proteome</keyword>
<evidence type="ECO:0000256" key="9">
    <source>
        <dbReference type="ARBA" id="ARBA00023136"/>
    </source>
</evidence>
<proteinExistence type="predicted"/>
<dbReference type="PROSITE" id="PS00211">
    <property type="entry name" value="ABC_TRANSPORTER_1"/>
    <property type="match status" value="1"/>
</dbReference>
<keyword evidence="5" id="KW-0547">Nucleotide-binding</keyword>
<dbReference type="FunFam" id="3.40.50.300:FF:000134">
    <property type="entry name" value="Iron-enterobactin ABC transporter ATP-binding protein"/>
    <property type="match status" value="1"/>
</dbReference>
<comment type="subcellular location">
    <subcellularLocation>
        <location evidence="1">Cell membrane</location>
        <topology evidence="1">Peripheral membrane protein</topology>
    </subcellularLocation>
</comment>
<keyword evidence="6 11" id="KW-0067">ATP-binding</keyword>
<keyword evidence="3" id="KW-1003">Cell membrane</keyword>
<evidence type="ECO:0000256" key="8">
    <source>
        <dbReference type="ARBA" id="ARBA00023065"/>
    </source>
</evidence>
<dbReference type="PANTHER" id="PTHR42771">
    <property type="entry name" value="IRON(3+)-HYDROXAMATE IMPORT ATP-BINDING PROTEIN FHUC"/>
    <property type="match status" value="1"/>
</dbReference>
<evidence type="ECO:0000256" key="3">
    <source>
        <dbReference type="ARBA" id="ARBA00022475"/>
    </source>
</evidence>
<name>A0A7H0H262_9ACTN</name>
<evidence type="ECO:0000313" key="12">
    <source>
        <dbReference type="Proteomes" id="UP000516117"/>
    </source>
</evidence>
<dbReference type="Proteomes" id="UP000516117">
    <property type="component" value="Chromosome"/>
</dbReference>
<gene>
    <name evidence="11" type="ORF">H9L22_09840</name>
</gene>
<keyword evidence="8" id="KW-0406">Ion transport</keyword>
<keyword evidence="9" id="KW-0472">Membrane</keyword>
<dbReference type="InterPro" id="IPR017871">
    <property type="entry name" value="ABC_transporter-like_CS"/>
</dbReference>